<keyword evidence="2 11" id="KW-0723">Serine/threonine-protein kinase</keyword>
<dbReference type="GO" id="GO:0005634">
    <property type="term" value="C:nucleus"/>
    <property type="evidence" value="ECO:0007669"/>
    <property type="project" value="TreeGrafter"/>
</dbReference>
<dbReference type="CDD" id="cd14132">
    <property type="entry name" value="STKc_CK2_alpha"/>
    <property type="match status" value="1"/>
</dbReference>
<dbReference type="PROSITE" id="PS50011">
    <property type="entry name" value="PROTEIN_KINASE_DOM"/>
    <property type="match status" value="1"/>
</dbReference>
<dbReference type="SUPFAM" id="SSF56112">
    <property type="entry name" value="Protein kinase-like (PK-like)"/>
    <property type="match status" value="1"/>
</dbReference>
<dbReference type="GO" id="GO:0051726">
    <property type="term" value="P:regulation of cell cycle"/>
    <property type="evidence" value="ECO:0007669"/>
    <property type="project" value="TreeGrafter"/>
</dbReference>
<dbReference type="InterPro" id="IPR045216">
    <property type="entry name" value="CK2_alpha"/>
</dbReference>
<evidence type="ECO:0000256" key="6">
    <source>
        <dbReference type="ARBA" id="ARBA00022840"/>
    </source>
</evidence>
<evidence type="ECO:0000256" key="4">
    <source>
        <dbReference type="ARBA" id="ARBA00022741"/>
    </source>
</evidence>
<dbReference type="GO" id="GO:0004674">
    <property type="term" value="F:protein serine/threonine kinase activity"/>
    <property type="evidence" value="ECO:0007669"/>
    <property type="project" value="UniProtKB-KW"/>
</dbReference>
<dbReference type="AlphaFoldDB" id="A0A835WFK6"/>
<dbReference type="PROSITE" id="PS00107">
    <property type="entry name" value="PROTEIN_KINASE_ATP"/>
    <property type="match status" value="1"/>
</dbReference>
<feature type="compositionally biased region" description="Low complexity" evidence="12">
    <location>
        <begin position="416"/>
        <end position="429"/>
    </location>
</feature>
<evidence type="ECO:0000313" key="15">
    <source>
        <dbReference type="Proteomes" id="UP000613740"/>
    </source>
</evidence>
<keyword evidence="6 10" id="KW-0067">ATP-binding</keyword>
<keyword evidence="5" id="KW-0418">Kinase</keyword>
<dbReference type="InterPro" id="IPR017441">
    <property type="entry name" value="Protein_kinase_ATP_BS"/>
</dbReference>
<evidence type="ECO:0000256" key="10">
    <source>
        <dbReference type="PROSITE-ProRule" id="PRU10141"/>
    </source>
</evidence>
<name>A0A835WFK6_9CHLO</name>
<dbReference type="GO" id="GO:0005956">
    <property type="term" value="C:protein kinase CK2 complex"/>
    <property type="evidence" value="ECO:0007669"/>
    <property type="project" value="TreeGrafter"/>
</dbReference>
<evidence type="ECO:0000256" key="12">
    <source>
        <dbReference type="SAM" id="MobiDB-lite"/>
    </source>
</evidence>
<dbReference type="GO" id="GO:0005829">
    <property type="term" value="C:cytosol"/>
    <property type="evidence" value="ECO:0007669"/>
    <property type="project" value="TreeGrafter"/>
</dbReference>
<evidence type="ECO:0000256" key="9">
    <source>
        <dbReference type="ARBA" id="ARBA00061236"/>
    </source>
</evidence>
<dbReference type="SMART" id="SM00220">
    <property type="entry name" value="S_TKc"/>
    <property type="match status" value="1"/>
</dbReference>
<accession>A0A835WFK6</accession>
<dbReference type="Pfam" id="PF00069">
    <property type="entry name" value="Pkinase"/>
    <property type="match status" value="1"/>
</dbReference>
<dbReference type="OrthoDB" id="10254671at2759"/>
<dbReference type="Gene3D" id="1.10.510.10">
    <property type="entry name" value="Transferase(Phosphotransferase) domain 1"/>
    <property type="match status" value="1"/>
</dbReference>
<dbReference type="InterPro" id="IPR008271">
    <property type="entry name" value="Ser/Thr_kinase_AS"/>
</dbReference>
<dbReference type="InterPro" id="IPR000719">
    <property type="entry name" value="Prot_kinase_dom"/>
</dbReference>
<comment type="similarity">
    <text evidence="9">Belongs to the protein kinase superfamily. Ser/Thr protein kinase family. CK2 subfamily.</text>
</comment>
<evidence type="ECO:0000259" key="13">
    <source>
        <dbReference type="PROSITE" id="PS50011"/>
    </source>
</evidence>
<sequence length="466" mass="51477">MAPPKRYPKSNRRKDSLRLVARDHATVLLKKPAAYYDDSLNVTWGSQDQYEVIKQLGKGKYGEVYEGINLRLAARDKDRVCVIKVMRPVKEHRLRREVKILQHVSGGPNIVRLLDIVRDPDTKTPSFVFDFVDAMPFKELQAAVTDLDVRYYIFQLLIALDYCHSRGIMHRDVKPGNVLIDHAKRQLKLIDWGLADFYTPGKEYPVRVATRFYKGPELLVDIKDYTYSLDVWGVGCMLAALVFKKPVFFRGEDEFDQLVKVVRVLGSDGLYAYCDKYGVELDPRLAQLCGYRPRVAWRKFVTGDNSALCSPEAFDLLDRLLQYDHHERLTCQEALQHAYFDPVREGLPGFKPLPEPMAAMMAQLEARRRQQQQQQQAGSSGGGGGGGSAEGGEAGASGSGGGAGGSGGGGAGPSGQGRQQQQQQQLMQQGGNGGIRDEAEAEEGPPVPLRGPPAAARAAKETAVLA</sequence>
<comment type="catalytic activity">
    <reaction evidence="8">
        <text>L-seryl-[protein] + ATP = O-phospho-L-seryl-[protein] + ADP + H(+)</text>
        <dbReference type="Rhea" id="RHEA:17989"/>
        <dbReference type="Rhea" id="RHEA-COMP:9863"/>
        <dbReference type="Rhea" id="RHEA-COMP:11604"/>
        <dbReference type="ChEBI" id="CHEBI:15378"/>
        <dbReference type="ChEBI" id="CHEBI:29999"/>
        <dbReference type="ChEBI" id="CHEBI:30616"/>
        <dbReference type="ChEBI" id="CHEBI:83421"/>
        <dbReference type="ChEBI" id="CHEBI:456216"/>
        <dbReference type="EC" id="2.7.11.1"/>
    </reaction>
</comment>
<protein>
    <recommendedName>
        <fullName evidence="1">non-specific serine/threonine protein kinase</fullName>
        <ecNumber evidence="1">2.7.11.1</ecNumber>
    </recommendedName>
</protein>
<comment type="caution">
    <text evidence="14">The sequence shown here is derived from an EMBL/GenBank/DDBJ whole genome shotgun (WGS) entry which is preliminary data.</text>
</comment>
<organism evidence="14 15">
    <name type="scientific">Chlamydomonas schloesseri</name>
    <dbReference type="NCBI Taxonomy" id="2026947"/>
    <lineage>
        <taxon>Eukaryota</taxon>
        <taxon>Viridiplantae</taxon>
        <taxon>Chlorophyta</taxon>
        <taxon>core chlorophytes</taxon>
        <taxon>Chlorophyceae</taxon>
        <taxon>CS clade</taxon>
        <taxon>Chlamydomonadales</taxon>
        <taxon>Chlamydomonadaceae</taxon>
        <taxon>Chlamydomonas</taxon>
    </lineage>
</organism>
<dbReference type="InterPro" id="IPR011009">
    <property type="entry name" value="Kinase-like_dom_sf"/>
</dbReference>
<keyword evidence="15" id="KW-1185">Reference proteome</keyword>
<dbReference type="FunFam" id="1.10.510.10:FF:000059">
    <property type="entry name" value="Casein kinase II subunit alpha"/>
    <property type="match status" value="1"/>
</dbReference>
<keyword evidence="3" id="KW-0808">Transferase</keyword>
<dbReference type="Gene3D" id="3.30.200.20">
    <property type="entry name" value="Phosphorylase Kinase, domain 1"/>
    <property type="match status" value="1"/>
</dbReference>
<feature type="compositionally biased region" description="Low complexity" evidence="12">
    <location>
        <begin position="452"/>
        <end position="466"/>
    </location>
</feature>
<dbReference type="FunFam" id="3.30.200.20:FF:000088">
    <property type="entry name" value="Casein kinase II subunit alpha"/>
    <property type="match status" value="1"/>
</dbReference>
<evidence type="ECO:0000256" key="3">
    <source>
        <dbReference type="ARBA" id="ARBA00022679"/>
    </source>
</evidence>
<evidence type="ECO:0000313" key="14">
    <source>
        <dbReference type="EMBL" id="KAG2446530.1"/>
    </source>
</evidence>
<feature type="compositionally biased region" description="Gly residues" evidence="12">
    <location>
        <begin position="379"/>
        <end position="415"/>
    </location>
</feature>
<evidence type="ECO:0000256" key="11">
    <source>
        <dbReference type="RuleBase" id="RU000304"/>
    </source>
</evidence>
<comment type="catalytic activity">
    <reaction evidence="7">
        <text>L-threonyl-[protein] + ATP = O-phospho-L-threonyl-[protein] + ADP + H(+)</text>
        <dbReference type="Rhea" id="RHEA:46608"/>
        <dbReference type="Rhea" id="RHEA-COMP:11060"/>
        <dbReference type="Rhea" id="RHEA-COMP:11605"/>
        <dbReference type="ChEBI" id="CHEBI:15378"/>
        <dbReference type="ChEBI" id="CHEBI:30013"/>
        <dbReference type="ChEBI" id="CHEBI:30616"/>
        <dbReference type="ChEBI" id="CHEBI:61977"/>
        <dbReference type="ChEBI" id="CHEBI:456216"/>
        <dbReference type="EC" id="2.7.11.1"/>
    </reaction>
</comment>
<feature type="domain" description="Protein kinase" evidence="13">
    <location>
        <begin position="50"/>
        <end position="340"/>
    </location>
</feature>
<evidence type="ECO:0000256" key="5">
    <source>
        <dbReference type="ARBA" id="ARBA00022777"/>
    </source>
</evidence>
<evidence type="ECO:0000256" key="8">
    <source>
        <dbReference type="ARBA" id="ARBA00048679"/>
    </source>
</evidence>
<dbReference type="PROSITE" id="PS00108">
    <property type="entry name" value="PROTEIN_KINASE_ST"/>
    <property type="match status" value="1"/>
</dbReference>
<keyword evidence="4 10" id="KW-0547">Nucleotide-binding</keyword>
<proteinExistence type="inferred from homology"/>
<evidence type="ECO:0000256" key="2">
    <source>
        <dbReference type="ARBA" id="ARBA00022527"/>
    </source>
</evidence>
<dbReference type="GO" id="GO:0005524">
    <property type="term" value="F:ATP binding"/>
    <property type="evidence" value="ECO:0007669"/>
    <property type="project" value="UniProtKB-UniRule"/>
</dbReference>
<feature type="region of interest" description="Disordered" evidence="12">
    <location>
        <begin position="364"/>
        <end position="466"/>
    </location>
</feature>
<evidence type="ECO:0000256" key="1">
    <source>
        <dbReference type="ARBA" id="ARBA00012513"/>
    </source>
</evidence>
<reference evidence="14" key="1">
    <citation type="journal article" date="2020" name="bioRxiv">
        <title>Comparative genomics of Chlamydomonas.</title>
        <authorList>
            <person name="Craig R.J."/>
            <person name="Hasan A.R."/>
            <person name="Ness R.W."/>
            <person name="Keightley P.D."/>
        </authorList>
    </citation>
    <scope>NUCLEOTIDE SEQUENCE</scope>
    <source>
        <strain evidence="14">CCAP 11/173</strain>
    </source>
</reference>
<dbReference type="EMBL" id="JAEHOD010000026">
    <property type="protein sequence ID" value="KAG2446530.1"/>
    <property type="molecule type" value="Genomic_DNA"/>
</dbReference>
<dbReference type="Proteomes" id="UP000613740">
    <property type="component" value="Unassembled WGS sequence"/>
</dbReference>
<dbReference type="PANTHER" id="PTHR24054:SF0">
    <property type="entry name" value="CASEIN KINASE II SUBUNIT ALPHA"/>
    <property type="match status" value="1"/>
</dbReference>
<gene>
    <name evidence="14" type="ORF">HYH02_008517</name>
</gene>
<dbReference type="PANTHER" id="PTHR24054">
    <property type="entry name" value="CASEIN KINASE II SUBUNIT ALPHA"/>
    <property type="match status" value="1"/>
</dbReference>
<dbReference type="EC" id="2.7.11.1" evidence="1"/>
<evidence type="ECO:0000256" key="7">
    <source>
        <dbReference type="ARBA" id="ARBA00047899"/>
    </source>
</evidence>
<feature type="binding site" evidence="10">
    <location>
        <position position="84"/>
    </location>
    <ligand>
        <name>ATP</name>
        <dbReference type="ChEBI" id="CHEBI:30616"/>
    </ligand>
</feature>